<dbReference type="InterPro" id="IPR013424">
    <property type="entry name" value="Ice-binding_C"/>
</dbReference>
<feature type="signal peptide" evidence="1">
    <location>
        <begin position="1"/>
        <end position="19"/>
    </location>
</feature>
<dbReference type="Proteomes" id="UP000613266">
    <property type="component" value="Unassembled WGS sequence"/>
</dbReference>
<organism evidence="3 4">
    <name type="scientific">Inhella proteolytica</name>
    <dbReference type="NCBI Taxonomy" id="2795029"/>
    <lineage>
        <taxon>Bacteria</taxon>
        <taxon>Pseudomonadati</taxon>
        <taxon>Pseudomonadota</taxon>
        <taxon>Betaproteobacteria</taxon>
        <taxon>Burkholderiales</taxon>
        <taxon>Sphaerotilaceae</taxon>
        <taxon>Inhella</taxon>
    </lineage>
</organism>
<keyword evidence="1" id="KW-0732">Signal</keyword>
<dbReference type="EMBL" id="JAEDAK010000005">
    <property type="protein sequence ID" value="MBH9576978.1"/>
    <property type="molecule type" value="Genomic_DNA"/>
</dbReference>
<dbReference type="InterPro" id="IPR008979">
    <property type="entry name" value="Galactose-bd-like_sf"/>
</dbReference>
<name>A0A931NGR2_9BURK</name>
<dbReference type="AlphaFoldDB" id="A0A931NGR2"/>
<protein>
    <submittedName>
        <fullName evidence="3">PEP-CTERM sorting domain-containing protein</fullName>
    </submittedName>
</protein>
<evidence type="ECO:0000313" key="3">
    <source>
        <dbReference type="EMBL" id="MBH9576978.1"/>
    </source>
</evidence>
<gene>
    <name evidence="3" type="ORF">I7X39_08680</name>
</gene>
<reference evidence="3" key="1">
    <citation type="submission" date="2020-12" db="EMBL/GenBank/DDBJ databases">
        <title>The genome sequence of Inhella sp. 1Y17.</title>
        <authorList>
            <person name="Liu Y."/>
        </authorList>
    </citation>
    <scope>NUCLEOTIDE SEQUENCE</scope>
    <source>
        <strain evidence="3">1Y17</strain>
    </source>
</reference>
<accession>A0A931NGR2</accession>
<dbReference type="RefSeq" id="WP_198110681.1">
    <property type="nucleotide sequence ID" value="NZ_JAEDAK010000005.1"/>
</dbReference>
<sequence length="190" mass="20109">MRQLALASLFSLAAFAAQANPVNLVANGDFQTGNFSGWTKSGNTSLSDIIANTVTSNHSYVWRVGATGSAAVISQFLSTVAGEMYTLEFDLYNTATSGAVAFTASFDGDLVFSTANLAYNWTHFTFTDLVADSDSTKLSFSGRNDPSFYRLDNVRVTLQQAANAVPEPAALALALVGLGLMAGVARRQRG</sequence>
<keyword evidence="4" id="KW-1185">Reference proteome</keyword>
<feature type="chain" id="PRO_5037457560" evidence="1">
    <location>
        <begin position="20"/>
        <end position="190"/>
    </location>
</feature>
<proteinExistence type="predicted"/>
<dbReference type="Gene3D" id="2.60.120.260">
    <property type="entry name" value="Galactose-binding domain-like"/>
    <property type="match status" value="1"/>
</dbReference>
<comment type="caution">
    <text evidence="3">The sequence shown here is derived from an EMBL/GenBank/DDBJ whole genome shotgun (WGS) entry which is preliminary data.</text>
</comment>
<dbReference type="SUPFAM" id="SSF49785">
    <property type="entry name" value="Galactose-binding domain-like"/>
    <property type="match status" value="1"/>
</dbReference>
<feature type="domain" description="Ice-binding protein C-terminal" evidence="2">
    <location>
        <begin position="164"/>
        <end position="187"/>
    </location>
</feature>
<evidence type="ECO:0000313" key="4">
    <source>
        <dbReference type="Proteomes" id="UP000613266"/>
    </source>
</evidence>
<evidence type="ECO:0000256" key="1">
    <source>
        <dbReference type="SAM" id="SignalP"/>
    </source>
</evidence>
<dbReference type="Pfam" id="PF07589">
    <property type="entry name" value="PEP-CTERM"/>
    <property type="match status" value="1"/>
</dbReference>
<evidence type="ECO:0000259" key="2">
    <source>
        <dbReference type="Pfam" id="PF07589"/>
    </source>
</evidence>